<organism evidence="1 2">
    <name type="scientific">Aidingimonas halophila</name>
    <dbReference type="NCBI Taxonomy" id="574349"/>
    <lineage>
        <taxon>Bacteria</taxon>
        <taxon>Pseudomonadati</taxon>
        <taxon>Pseudomonadota</taxon>
        <taxon>Gammaproteobacteria</taxon>
        <taxon>Oceanospirillales</taxon>
        <taxon>Halomonadaceae</taxon>
        <taxon>Aidingimonas</taxon>
    </lineage>
</organism>
<dbReference type="Proteomes" id="UP000198500">
    <property type="component" value="Unassembled WGS sequence"/>
</dbReference>
<evidence type="ECO:0000313" key="1">
    <source>
        <dbReference type="EMBL" id="SDW26723.1"/>
    </source>
</evidence>
<evidence type="ECO:0000313" key="2">
    <source>
        <dbReference type="Proteomes" id="UP000198500"/>
    </source>
</evidence>
<gene>
    <name evidence="1" type="ORF">SAMN05443545_101475</name>
</gene>
<dbReference type="AlphaFoldDB" id="A0A1H2S522"/>
<protein>
    <submittedName>
        <fullName evidence="1">Uncharacterized protein</fullName>
    </submittedName>
</protein>
<dbReference type="STRING" id="574349.SAMN05443545_101475"/>
<keyword evidence="2" id="KW-1185">Reference proteome</keyword>
<name>A0A1H2S522_9GAMM</name>
<dbReference type="RefSeq" id="WP_175529741.1">
    <property type="nucleotide sequence ID" value="NZ_BMXH01000001.1"/>
</dbReference>
<proteinExistence type="predicted"/>
<reference evidence="1 2" key="1">
    <citation type="submission" date="2016-10" db="EMBL/GenBank/DDBJ databases">
        <authorList>
            <person name="de Groot N.N."/>
        </authorList>
    </citation>
    <scope>NUCLEOTIDE SEQUENCE [LARGE SCALE GENOMIC DNA]</scope>
    <source>
        <strain evidence="1 2">DSM 19219</strain>
    </source>
</reference>
<dbReference type="EMBL" id="FNNI01000001">
    <property type="protein sequence ID" value="SDW26723.1"/>
    <property type="molecule type" value="Genomic_DNA"/>
</dbReference>
<accession>A0A1H2S522</accession>
<sequence>MAQSEYHFNPGSEGDATPFSLQEVLAEYQTFIGLCESMPPEEAAQECRFVGYVQQFSEQQQSKYSDYLESILTLASLGIATPELALSATDTEVEALKGGVNAFDTYCRVLKQSVELHQAVEDKLREWESGTAGHAKLPIFLFEQERQQYERLQKTLSELFQQTDDTVSKMEPGRVLIWHTDIDDDRHAIGYQKRKIELLVRRDFPLREFSSPQADQSLSHLSLYQLMPAMTQTERQRLDDASKEQWGAALPKILFTGPSRERCCQRVCRCQPGTGSRDGHLPWRGRPQRERC</sequence>